<dbReference type="GO" id="GO:0006310">
    <property type="term" value="P:DNA recombination"/>
    <property type="evidence" value="ECO:0007669"/>
    <property type="project" value="UniProtKB-KW"/>
</dbReference>
<feature type="non-terminal residue" evidence="7">
    <location>
        <position position="1"/>
    </location>
</feature>
<dbReference type="NCBIfam" id="NF040570">
    <property type="entry name" value="guided_TnpB"/>
    <property type="match status" value="1"/>
</dbReference>
<dbReference type="NCBIfam" id="TIGR01766">
    <property type="entry name" value="IS200/IS605 family accessory protein TnpB-like domain"/>
    <property type="match status" value="1"/>
</dbReference>
<keyword evidence="3" id="KW-0238">DNA-binding</keyword>
<dbReference type="Pfam" id="PF01385">
    <property type="entry name" value="OrfB_IS605"/>
    <property type="match status" value="1"/>
</dbReference>
<evidence type="ECO:0000259" key="6">
    <source>
        <dbReference type="Pfam" id="PF07282"/>
    </source>
</evidence>
<accession>X1EIR9</accession>
<evidence type="ECO:0000256" key="4">
    <source>
        <dbReference type="ARBA" id="ARBA00023172"/>
    </source>
</evidence>
<evidence type="ECO:0000256" key="3">
    <source>
        <dbReference type="ARBA" id="ARBA00023125"/>
    </source>
</evidence>
<protein>
    <recommendedName>
        <fullName evidence="8">Transposase</fullName>
    </recommendedName>
</protein>
<dbReference type="EMBL" id="BART01035745">
    <property type="protein sequence ID" value="GAH17009.1"/>
    <property type="molecule type" value="Genomic_DNA"/>
</dbReference>
<dbReference type="AlphaFoldDB" id="X1EIR9"/>
<organism evidence="7">
    <name type="scientific">marine sediment metagenome</name>
    <dbReference type="NCBI Taxonomy" id="412755"/>
    <lineage>
        <taxon>unclassified sequences</taxon>
        <taxon>metagenomes</taxon>
        <taxon>ecological metagenomes</taxon>
    </lineage>
</organism>
<keyword evidence="2" id="KW-0815">Transposition</keyword>
<dbReference type="GO" id="GO:0032196">
    <property type="term" value="P:transposition"/>
    <property type="evidence" value="ECO:0007669"/>
    <property type="project" value="UniProtKB-KW"/>
</dbReference>
<dbReference type="InterPro" id="IPR001959">
    <property type="entry name" value="Transposase"/>
</dbReference>
<proteinExistence type="inferred from homology"/>
<name>X1EIR9_9ZZZZ</name>
<keyword evidence="4" id="KW-0233">DNA recombination</keyword>
<dbReference type="Pfam" id="PF07282">
    <property type="entry name" value="Cas12f1-like_TNB"/>
    <property type="match status" value="1"/>
</dbReference>
<dbReference type="InterPro" id="IPR010095">
    <property type="entry name" value="Cas12f1-like_TNB"/>
</dbReference>
<comment type="caution">
    <text evidence="7">The sequence shown here is derived from an EMBL/GenBank/DDBJ whole genome shotgun (WGS) entry which is preliminary data.</text>
</comment>
<feature type="domain" description="Cas12f1-like TNB" evidence="6">
    <location>
        <begin position="73"/>
        <end position="137"/>
    </location>
</feature>
<evidence type="ECO:0000313" key="7">
    <source>
        <dbReference type="EMBL" id="GAH17009.1"/>
    </source>
</evidence>
<comment type="similarity">
    <text evidence="1">In the C-terminal section; belongs to the transposase 35 family.</text>
</comment>
<evidence type="ECO:0000259" key="5">
    <source>
        <dbReference type="Pfam" id="PF01385"/>
    </source>
</evidence>
<evidence type="ECO:0008006" key="8">
    <source>
        <dbReference type="Google" id="ProtNLM"/>
    </source>
</evidence>
<evidence type="ECO:0000256" key="2">
    <source>
        <dbReference type="ARBA" id="ARBA00022578"/>
    </source>
</evidence>
<reference evidence="7" key="1">
    <citation type="journal article" date="2014" name="Front. Microbiol.">
        <title>High frequency of phylogenetically diverse reductive dehalogenase-homologous genes in deep subseafloor sedimentary metagenomes.</title>
        <authorList>
            <person name="Kawai M."/>
            <person name="Futagami T."/>
            <person name="Toyoda A."/>
            <person name="Takaki Y."/>
            <person name="Nishi S."/>
            <person name="Hori S."/>
            <person name="Arai W."/>
            <person name="Tsubouchi T."/>
            <person name="Morono Y."/>
            <person name="Uchiyama I."/>
            <person name="Ito T."/>
            <person name="Fujiyama A."/>
            <person name="Inagaki F."/>
            <person name="Takami H."/>
        </authorList>
    </citation>
    <scope>NUCLEOTIDE SEQUENCE</scope>
    <source>
        <strain evidence="7">Expedition CK06-06</strain>
    </source>
</reference>
<gene>
    <name evidence="7" type="ORF">S01H4_60571</name>
</gene>
<feature type="domain" description="Probable transposase IS891/IS1136/IS1341" evidence="5">
    <location>
        <begin position="1"/>
        <end position="60"/>
    </location>
</feature>
<evidence type="ECO:0000256" key="1">
    <source>
        <dbReference type="ARBA" id="ARBA00008761"/>
    </source>
</evidence>
<dbReference type="GO" id="GO:0003677">
    <property type="term" value="F:DNA binding"/>
    <property type="evidence" value="ECO:0007669"/>
    <property type="project" value="UniProtKB-KW"/>
</dbReference>
<sequence>QQKLSHKKKSSNRRNRARILVAKAHEKVFNQRKDFHFKIANQLLKENDIVYIEKLKLWKTFRNLNRSMRDVAWFGFFNILKAKAEEAGREVIEVPARNTSQICSNCGIIVPKDLYVRVHNCSCGLIIDRDYNSALNILRLGQSLQGAETLVSAMN</sequence>